<organism evidence="9 10">
    <name type="scientific">Cohnella thailandensis</name>
    <dbReference type="NCBI Taxonomy" id="557557"/>
    <lineage>
        <taxon>Bacteria</taxon>
        <taxon>Bacillati</taxon>
        <taxon>Bacillota</taxon>
        <taxon>Bacilli</taxon>
        <taxon>Bacillales</taxon>
        <taxon>Paenibacillaceae</taxon>
        <taxon>Cohnella</taxon>
    </lineage>
</organism>
<feature type="transmembrane region" description="Helical" evidence="7">
    <location>
        <begin position="7"/>
        <end position="29"/>
    </location>
</feature>
<evidence type="ECO:0000256" key="2">
    <source>
        <dbReference type="ARBA" id="ARBA00022448"/>
    </source>
</evidence>
<comment type="subcellular location">
    <subcellularLocation>
        <location evidence="1 7">Cell membrane</location>
        <topology evidence="1 7">Multi-pass membrane protein</topology>
    </subcellularLocation>
</comment>
<dbReference type="SUPFAM" id="SSF161098">
    <property type="entry name" value="MetI-like"/>
    <property type="match status" value="1"/>
</dbReference>
<dbReference type="Gene3D" id="1.10.3720.10">
    <property type="entry name" value="MetI-like"/>
    <property type="match status" value="1"/>
</dbReference>
<evidence type="ECO:0000256" key="3">
    <source>
        <dbReference type="ARBA" id="ARBA00022475"/>
    </source>
</evidence>
<keyword evidence="5 7" id="KW-1133">Transmembrane helix</keyword>
<dbReference type="Proteomes" id="UP000535838">
    <property type="component" value="Unassembled WGS sequence"/>
</dbReference>
<dbReference type="PANTHER" id="PTHR43744:SF8">
    <property type="entry name" value="SN-GLYCEROL-3-PHOSPHATE TRANSPORT SYSTEM PERMEASE PROTEIN UGPE"/>
    <property type="match status" value="1"/>
</dbReference>
<proteinExistence type="inferred from homology"/>
<keyword evidence="3" id="KW-1003">Cell membrane</keyword>
<accession>A0A841SQJ0</accession>
<evidence type="ECO:0000313" key="9">
    <source>
        <dbReference type="EMBL" id="MBB6633139.1"/>
    </source>
</evidence>
<reference evidence="9 10" key="1">
    <citation type="submission" date="2020-08" db="EMBL/GenBank/DDBJ databases">
        <title>Cohnella phylogeny.</title>
        <authorList>
            <person name="Dunlap C."/>
        </authorList>
    </citation>
    <scope>NUCLEOTIDE SEQUENCE [LARGE SCALE GENOMIC DNA]</scope>
    <source>
        <strain evidence="9 10">DSM 25241</strain>
    </source>
</reference>
<dbReference type="PANTHER" id="PTHR43744">
    <property type="entry name" value="ABC TRANSPORTER PERMEASE PROTEIN MG189-RELATED-RELATED"/>
    <property type="match status" value="1"/>
</dbReference>
<feature type="transmembrane region" description="Helical" evidence="7">
    <location>
        <begin position="236"/>
        <end position="258"/>
    </location>
</feature>
<evidence type="ECO:0000256" key="5">
    <source>
        <dbReference type="ARBA" id="ARBA00022989"/>
    </source>
</evidence>
<name>A0A841SQJ0_9BACL</name>
<dbReference type="InterPro" id="IPR035906">
    <property type="entry name" value="MetI-like_sf"/>
</dbReference>
<keyword evidence="2 7" id="KW-0813">Transport</keyword>
<feature type="transmembrane region" description="Helical" evidence="7">
    <location>
        <begin position="104"/>
        <end position="125"/>
    </location>
</feature>
<feature type="domain" description="ABC transmembrane type-1" evidence="8">
    <location>
        <begin position="69"/>
        <end position="258"/>
    </location>
</feature>
<dbReference type="AlphaFoldDB" id="A0A841SQJ0"/>
<feature type="transmembrane region" description="Helical" evidence="7">
    <location>
        <begin position="73"/>
        <end position="95"/>
    </location>
</feature>
<evidence type="ECO:0000256" key="6">
    <source>
        <dbReference type="ARBA" id="ARBA00023136"/>
    </source>
</evidence>
<evidence type="ECO:0000259" key="8">
    <source>
        <dbReference type="PROSITE" id="PS50928"/>
    </source>
</evidence>
<keyword evidence="10" id="KW-1185">Reference proteome</keyword>
<dbReference type="CDD" id="cd06261">
    <property type="entry name" value="TM_PBP2"/>
    <property type="match status" value="1"/>
</dbReference>
<dbReference type="RefSeq" id="WP_185118369.1">
    <property type="nucleotide sequence ID" value="NZ_JACJVQ010000003.1"/>
</dbReference>
<evidence type="ECO:0000256" key="4">
    <source>
        <dbReference type="ARBA" id="ARBA00022692"/>
    </source>
</evidence>
<keyword evidence="6 7" id="KW-0472">Membrane</keyword>
<gene>
    <name evidence="9" type="ORF">H7B67_03295</name>
</gene>
<dbReference type="EMBL" id="JACJVQ010000003">
    <property type="protein sequence ID" value="MBB6633139.1"/>
    <property type="molecule type" value="Genomic_DNA"/>
</dbReference>
<dbReference type="GO" id="GO:0055085">
    <property type="term" value="P:transmembrane transport"/>
    <property type="evidence" value="ECO:0007669"/>
    <property type="project" value="InterPro"/>
</dbReference>
<dbReference type="Pfam" id="PF00528">
    <property type="entry name" value="BPD_transp_1"/>
    <property type="match status" value="1"/>
</dbReference>
<dbReference type="GO" id="GO:0005886">
    <property type="term" value="C:plasma membrane"/>
    <property type="evidence" value="ECO:0007669"/>
    <property type="project" value="UniProtKB-SubCell"/>
</dbReference>
<sequence length="272" mass="30602">MNKRSPALTLVQHGLLALMCVIAVFPLYWMLISAFKNESEIFTASMFPHKPVLTNFTYAFDEMPIFRMMLNSFSIAIMTGVFQMATSLLAAYALVRWRFRGQGLIFSILSLTWLIPYQAVMVPNYSLVNSMGLNENIMGIVLPYAVSTFAILSLYQSFQSFPRVLIEAASIDGLSDFGILVKLILPNIKSMVASLGIILFLNGWSEYLWPMLITKEMENAPIEIGLRLFVNSDTNMWGSLMAAATAACIPILLIYILLQRQIVDSFVRYGMK</sequence>
<protein>
    <submittedName>
        <fullName evidence="9">Carbohydrate ABC transporter permease</fullName>
    </submittedName>
</protein>
<evidence type="ECO:0000256" key="1">
    <source>
        <dbReference type="ARBA" id="ARBA00004651"/>
    </source>
</evidence>
<evidence type="ECO:0000313" key="10">
    <source>
        <dbReference type="Proteomes" id="UP000535838"/>
    </source>
</evidence>
<comment type="caution">
    <text evidence="9">The sequence shown here is derived from an EMBL/GenBank/DDBJ whole genome shotgun (WGS) entry which is preliminary data.</text>
</comment>
<dbReference type="PROSITE" id="PS50928">
    <property type="entry name" value="ABC_TM1"/>
    <property type="match status" value="1"/>
</dbReference>
<evidence type="ECO:0000256" key="7">
    <source>
        <dbReference type="RuleBase" id="RU363032"/>
    </source>
</evidence>
<dbReference type="InterPro" id="IPR000515">
    <property type="entry name" value="MetI-like"/>
</dbReference>
<feature type="transmembrane region" description="Helical" evidence="7">
    <location>
        <begin position="137"/>
        <end position="158"/>
    </location>
</feature>
<comment type="similarity">
    <text evidence="7">Belongs to the binding-protein-dependent transport system permease family.</text>
</comment>
<keyword evidence="4 7" id="KW-0812">Transmembrane</keyword>
<feature type="transmembrane region" description="Helical" evidence="7">
    <location>
        <begin position="179"/>
        <end position="201"/>
    </location>
</feature>